<dbReference type="SUPFAM" id="SSF46689">
    <property type="entry name" value="Homeodomain-like"/>
    <property type="match status" value="1"/>
</dbReference>
<dbReference type="Gene3D" id="1.10.357.10">
    <property type="entry name" value="Tetracycline Repressor, domain 2"/>
    <property type="match status" value="1"/>
</dbReference>
<evidence type="ECO:0000256" key="4">
    <source>
        <dbReference type="PROSITE-ProRule" id="PRU00335"/>
    </source>
</evidence>
<organism evidence="6 7">
    <name type="scientific">Microvirga aerophila</name>
    <dbReference type="NCBI Taxonomy" id="670291"/>
    <lineage>
        <taxon>Bacteria</taxon>
        <taxon>Pseudomonadati</taxon>
        <taxon>Pseudomonadota</taxon>
        <taxon>Alphaproteobacteria</taxon>
        <taxon>Hyphomicrobiales</taxon>
        <taxon>Methylobacteriaceae</taxon>
        <taxon>Microvirga</taxon>
    </lineage>
</organism>
<dbReference type="InterPro" id="IPR009057">
    <property type="entry name" value="Homeodomain-like_sf"/>
</dbReference>
<dbReference type="PANTHER" id="PTHR30055:SF234">
    <property type="entry name" value="HTH-TYPE TRANSCRIPTIONAL REGULATOR BETI"/>
    <property type="match status" value="1"/>
</dbReference>
<dbReference type="Proteomes" id="UP000321085">
    <property type="component" value="Unassembled WGS sequence"/>
</dbReference>
<accession>A0A512BWW5</accession>
<dbReference type="GO" id="GO:0000976">
    <property type="term" value="F:transcription cis-regulatory region binding"/>
    <property type="evidence" value="ECO:0007669"/>
    <property type="project" value="TreeGrafter"/>
</dbReference>
<evidence type="ECO:0000313" key="7">
    <source>
        <dbReference type="Proteomes" id="UP000321085"/>
    </source>
</evidence>
<keyword evidence="1" id="KW-0805">Transcription regulation</keyword>
<dbReference type="GO" id="GO:0003700">
    <property type="term" value="F:DNA-binding transcription factor activity"/>
    <property type="evidence" value="ECO:0007669"/>
    <property type="project" value="TreeGrafter"/>
</dbReference>
<evidence type="ECO:0000256" key="2">
    <source>
        <dbReference type="ARBA" id="ARBA00023125"/>
    </source>
</evidence>
<feature type="domain" description="HTH tetR-type" evidence="5">
    <location>
        <begin position="16"/>
        <end position="76"/>
    </location>
</feature>
<keyword evidence="3" id="KW-0804">Transcription</keyword>
<dbReference type="EMBL" id="BJYU01000065">
    <property type="protein sequence ID" value="GEO16438.1"/>
    <property type="molecule type" value="Genomic_DNA"/>
</dbReference>
<gene>
    <name evidence="6" type="ORF">MAE02_41340</name>
</gene>
<evidence type="ECO:0000256" key="3">
    <source>
        <dbReference type="ARBA" id="ARBA00023163"/>
    </source>
</evidence>
<sequence>MTGVLDVTAQRCDTTDVVRDRILGAAEELICTRGIAGFTLDGVAQVAGVSKGGLLYHFRSKDSLISGMQRRMASRMAEALREAKAGSEPVLQAFVRHLRRDYERGGRSFTPLLLARERAEPCEELRSLLACIAREGGHGDGNGSTLLLLAALGLMLSSLTRLPFPLPEHASDLLDELEAAAGRFGTA</sequence>
<dbReference type="PRINTS" id="PR00455">
    <property type="entry name" value="HTHTETR"/>
</dbReference>
<evidence type="ECO:0000313" key="6">
    <source>
        <dbReference type="EMBL" id="GEO16438.1"/>
    </source>
</evidence>
<dbReference type="PANTHER" id="PTHR30055">
    <property type="entry name" value="HTH-TYPE TRANSCRIPTIONAL REGULATOR RUTR"/>
    <property type="match status" value="1"/>
</dbReference>
<dbReference type="InterPro" id="IPR050109">
    <property type="entry name" value="HTH-type_TetR-like_transc_reg"/>
</dbReference>
<keyword evidence="7" id="KW-1185">Reference proteome</keyword>
<evidence type="ECO:0000259" key="5">
    <source>
        <dbReference type="PROSITE" id="PS50977"/>
    </source>
</evidence>
<protein>
    <recommendedName>
        <fullName evidence="5">HTH tetR-type domain-containing protein</fullName>
    </recommendedName>
</protein>
<comment type="caution">
    <text evidence="6">The sequence shown here is derived from an EMBL/GenBank/DDBJ whole genome shotgun (WGS) entry which is preliminary data.</text>
</comment>
<feature type="DNA-binding region" description="H-T-H motif" evidence="4">
    <location>
        <begin position="39"/>
        <end position="58"/>
    </location>
</feature>
<proteinExistence type="predicted"/>
<dbReference type="PROSITE" id="PS50977">
    <property type="entry name" value="HTH_TETR_2"/>
    <property type="match status" value="1"/>
</dbReference>
<evidence type="ECO:0000256" key="1">
    <source>
        <dbReference type="ARBA" id="ARBA00023015"/>
    </source>
</evidence>
<dbReference type="InterPro" id="IPR001647">
    <property type="entry name" value="HTH_TetR"/>
</dbReference>
<dbReference type="AlphaFoldDB" id="A0A512BWW5"/>
<keyword evidence="2 4" id="KW-0238">DNA-binding</keyword>
<name>A0A512BWW5_9HYPH</name>
<dbReference type="Pfam" id="PF00440">
    <property type="entry name" value="TetR_N"/>
    <property type="match status" value="1"/>
</dbReference>
<reference evidence="6 7" key="1">
    <citation type="submission" date="2019-07" db="EMBL/GenBank/DDBJ databases">
        <title>Whole genome shotgun sequence of Microvirga aerophila NBRC 106136.</title>
        <authorList>
            <person name="Hosoyama A."/>
            <person name="Uohara A."/>
            <person name="Ohji S."/>
            <person name="Ichikawa N."/>
        </authorList>
    </citation>
    <scope>NUCLEOTIDE SEQUENCE [LARGE SCALE GENOMIC DNA]</scope>
    <source>
        <strain evidence="6 7">NBRC 106136</strain>
    </source>
</reference>